<dbReference type="Pfam" id="PF02518">
    <property type="entry name" value="HATPase_c"/>
    <property type="match status" value="1"/>
</dbReference>
<keyword evidence="14" id="KW-1185">Reference proteome</keyword>
<feature type="coiled-coil region" evidence="11">
    <location>
        <begin position="61"/>
        <end position="88"/>
    </location>
</feature>
<evidence type="ECO:0000256" key="3">
    <source>
        <dbReference type="ARBA" id="ARBA00012438"/>
    </source>
</evidence>
<dbReference type="CDD" id="cd00075">
    <property type="entry name" value="HATPase"/>
    <property type="match status" value="1"/>
</dbReference>
<keyword evidence="7 13" id="KW-0418">Kinase</keyword>
<dbReference type="PANTHER" id="PTHR45528">
    <property type="entry name" value="SENSOR HISTIDINE KINASE CPXA"/>
    <property type="match status" value="1"/>
</dbReference>
<keyword evidence="9" id="KW-0902">Two-component regulatory system</keyword>
<dbReference type="RefSeq" id="WP_307488223.1">
    <property type="nucleotide sequence ID" value="NZ_JAUSUF010000020.1"/>
</dbReference>
<dbReference type="InterPro" id="IPR036890">
    <property type="entry name" value="HATPase_C_sf"/>
</dbReference>
<reference evidence="13 14" key="1">
    <citation type="submission" date="2023-07" db="EMBL/GenBank/DDBJ databases">
        <title>Genomic Encyclopedia of Type Strains, Phase IV (KMG-IV): sequencing the most valuable type-strain genomes for metagenomic binning, comparative biology and taxonomic classification.</title>
        <authorList>
            <person name="Goeker M."/>
        </authorList>
    </citation>
    <scope>NUCLEOTIDE SEQUENCE [LARGE SCALE GENOMIC DNA]</scope>
    <source>
        <strain evidence="13 14">DSM 20694</strain>
    </source>
</reference>
<keyword evidence="6" id="KW-0812">Transmembrane</keyword>
<evidence type="ECO:0000256" key="4">
    <source>
        <dbReference type="ARBA" id="ARBA00022553"/>
    </source>
</evidence>
<dbReference type="InterPro" id="IPR003661">
    <property type="entry name" value="HisK_dim/P_dom"/>
</dbReference>
<evidence type="ECO:0000313" key="14">
    <source>
        <dbReference type="Proteomes" id="UP001228504"/>
    </source>
</evidence>
<keyword evidence="5" id="KW-0808">Transferase</keyword>
<keyword evidence="8" id="KW-1133">Transmembrane helix</keyword>
<evidence type="ECO:0000256" key="2">
    <source>
        <dbReference type="ARBA" id="ARBA00004141"/>
    </source>
</evidence>
<evidence type="ECO:0000256" key="8">
    <source>
        <dbReference type="ARBA" id="ARBA00022989"/>
    </source>
</evidence>
<keyword evidence="11" id="KW-0175">Coiled coil</keyword>
<comment type="catalytic activity">
    <reaction evidence="1">
        <text>ATP + protein L-histidine = ADP + protein N-phospho-L-histidine.</text>
        <dbReference type="EC" id="2.7.13.3"/>
    </reaction>
</comment>
<dbReference type="Proteomes" id="UP001228504">
    <property type="component" value="Unassembled WGS sequence"/>
</dbReference>
<evidence type="ECO:0000256" key="9">
    <source>
        <dbReference type="ARBA" id="ARBA00023012"/>
    </source>
</evidence>
<proteinExistence type="predicted"/>
<dbReference type="InterPro" id="IPR036097">
    <property type="entry name" value="HisK_dim/P_sf"/>
</dbReference>
<protein>
    <recommendedName>
        <fullName evidence="3">histidine kinase</fullName>
        <ecNumber evidence="3">2.7.13.3</ecNumber>
    </recommendedName>
</protein>
<dbReference type="Gene3D" id="1.10.287.130">
    <property type="match status" value="1"/>
</dbReference>
<dbReference type="SMART" id="SM00388">
    <property type="entry name" value="HisKA"/>
    <property type="match status" value="1"/>
</dbReference>
<name>A0ABT9UY19_9FIRM</name>
<keyword evidence="10" id="KW-0472">Membrane</keyword>
<dbReference type="Gene3D" id="3.30.565.10">
    <property type="entry name" value="Histidine kinase-like ATPase, C-terminal domain"/>
    <property type="match status" value="1"/>
</dbReference>
<evidence type="ECO:0000256" key="6">
    <source>
        <dbReference type="ARBA" id="ARBA00022692"/>
    </source>
</evidence>
<accession>A0ABT9UY19</accession>
<dbReference type="GO" id="GO:0016301">
    <property type="term" value="F:kinase activity"/>
    <property type="evidence" value="ECO:0007669"/>
    <property type="project" value="UniProtKB-KW"/>
</dbReference>
<dbReference type="SUPFAM" id="SSF47384">
    <property type="entry name" value="Homodimeric domain of signal transducing histidine kinase"/>
    <property type="match status" value="1"/>
</dbReference>
<dbReference type="Pfam" id="PF00512">
    <property type="entry name" value="HisKA"/>
    <property type="match status" value="1"/>
</dbReference>
<sequence>MVILIFLLSGLLIISTSIIFYRNKQIESLAKKIKKINESNTNEIITISSPNKNIENLAFEINNILKSKRDMECKYKELDLELRQAIANISHDLRTPLTSIMGYIQLLKDENISKDDKKEYINIVEKRSYVLKNLISSFYDLSRLQASEYDLELEKVNLHDILCEIIAAFYNDIENKGLEPVVEIEESNSLVLGDKIAINRIFTNLIQNILKYGKGRVKIVLKEEKDYIVTAFSNEENEIKEDEVNRIFERFFTGDRMRTGQNTGLGLAITKILVEEQGNKIFAEKKDNILTIKILWKKIYPIE</sequence>
<evidence type="ECO:0000259" key="12">
    <source>
        <dbReference type="PROSITE" id="PS50109"/>
    </source>
</evidence>
<comment type="subcellular location">
    <subcellularLocation>
        <location evidence="2">Membrane</location>
        <topology evidence="2">Multi-pass membrane protein</topology>
    </subcellularLocation>
</comment>
<dbReference type="CDD" id="cd00082">
    <property type="entry name" value="HisKA"/>
    <property type="match status" value="1"/>
</dbReference>
<dbReference type="InterPro" id="IPR050398">
    <property type="entry name" value="HssS/ArlS-like"/>
</dbReference>
<evidence type="ECO:0000256" key="7">
    <source>
        <dbReference type="ARBA" id="ARBA00022777"/>
    </source>
</evidence>
<dbReference type="EC" id="2.7.13.3" evidence="3"/>
<feature type="domain" description="Histidine kinase" evidence="12">
    <location>
        <begin position="88"/>
        <end position="281"/>
    </location>
</feature>
<evidence type="ECO:0000256" key="10">
    <source>
        <dbReference type="ARBA" id="ARBA00023136"/>
    </source>
</evidence>
<dbReference type="EMBL" id="JAUSUF010000020">
    <property type="protein sequence ID" value="MDQ0151196.1"/>
    <property type="molecule type" value="Genomic_DNA"/>
</dbReference>
<evidence type="ECO:0000256" key="11">
    <source>
        <dbReference type="SAM" id="Coils"/>
    </source>
</evidence>
<dbReference type="PROSITE" id="PS50109">
    <property type="entry name" value="HIS_KIN"/>
    <property type="match status" value="1"/>
</dbReference>
<dbReference type="InterPro" id="IPR005467">
    <property type="entry name" value="His_kinase_dom"/>
</dbReference>
<evidence type="ECO:0000313" key="13">
    <source>
        <dbReference type="EMBL" id="MDQ0151196.1"/>
    </source>
</evidence>
<keyword evidence="4" id="KW-0597">Phosphoprotein</keyword>
<organism evidence="13 14">
    <name type="scientific">Eubacterium multiforme</name>
    <dbReference type="NCBI Taxonomy" id="83339"/>
    <lineage>
        <taxon>Bacteria</taxon>
        <taxon>Bacillati</taxon>
        <taxon>Bacillota</taxon>
        <taxon>Clostridia</taxon>
        <taxon>Eubacteriales</taxon>
        <taxon>Eubacteriaceae</taxon>
        <taxon>Eubacterium</taxon>
    </lineage>
</organism>
<dbReference type="InterPro" id="IPR008358">
    <property type="entry name" value="Sig_transdc_His_kin/Pase_MprB"/>
</dbReference>
<evidence type="ECO:0000256" key="5">
    <source>
        <dbReference type="ARBA" id="ARBA00022679"/>
    </source>
</evidence>
<evidence type="ECO:0000256" key="1">
    <source>
        <dbReference type="ARBA" id="ARBA00000085"/>
    </source>
</evidence>
<comment type="caution">
    <text evidence="13">The sequence shown here is derived from an EMBL/GenBank/DDBJ whole genome shotgun (WGS) entry which is preliminary data.</text>
</comment>
<gene>
    <name evidence="13" type="ORF">J2S18_003173</name>
</gene>
<dbReference type="SMART" id="SM00387">
    <property type="entry name" value="HATPase_c"/>
    <property type="match status" value="1"/>
</dbReference>
<dbReference type="InterPro" id="IPR003594">
    <property type="entry name" value="HATPase_dom"/>
</dbReference>
<dbReference type="PANTHER" id="PTHR45528:SF8">
    <property type="entry name" value="HISTIDINE KINASE"/>
    <property type="match status" value="1"/>
</dbReference>
<dbReference type="SUPFAM" id="SSF55874">
    <property type="entry name" value="ATPase domain of HSP90 chaperone/DNA topoisomerase II/histidine kinase"/>
    <property type="match status" value="1"/>
</dbReference>
<dbReference type="PRINTS" id="PR01780">
    <property type="entry name" value="LANTIREGPROT"/>
</dbReference>